<proteinExistence type="predicted"/>
<organism evidence="2 3">
    <name type="scientific">Pristionchus fissidentatus</name>
    <dbReference type="NCBI Taxonomy" id="1538716"/>
    <lineage>
        <taxon>Eukaryota</taxon>
        <taxon>Metazoa</taxon>
        <taxon>Ecdysozoa</taxon>
        <taxon>Nematoda</taxon>
        <taxon>Chromadorea</taxon>
        <taxon>Rhabditida</taxon>
        <taxon>Rhabditina</taxon>
        <taxon>Diplogasteromorpha</taxon>
        <taxon>Diplogasteroidea</taxon>
        <taxon>Neodiplogasteridae</taxon>
        <taxon>Pristionchus</taxon>
    </lineage>
</organism>
<feature type="compositionally biased region" description="Low complexity" evidence="1">
    <location>
        <begin position="1"/>
        <end position="22"/>
    </location>
</feature>
<dbReference type="Proteomes" id="UP001432322">
    <property type="component" value="Unassembled WGS sequence"/>
</dbReference>
<accession>A0AAV5VM42</accession>
<evidence type="ECO:0000313" key="3">
    <source>
        <dbReference type="Proteomes" id="UP001432322"/>
    </source>
</evidence>
<keyword evidence="3" id="KW-1185">Reference proteome</keyword>
<feature type="region of interest" description="Disordered" evidence="1">
    <location>
        <begin position="1"/>
        <end position="33"/>
    </location>
</feature>
<sequence length="165" mass="19364">LSFVPSMQPSSSSYRPSDDGPSNATDSDDKETLKRKLEEALKKIAELKAAKNRVDCDLYSAKKNIQGKEADLVRANESIAQLQQANNRQHRELTENQYETDRLKEEYRNYMTEVHSKRHEMVQIDETPRNVLYLMRNCRKRFPLPFPLTEDDPHYPIIFKKPRTH</sequence>
<dbReference type="EMBL" id="BTSY01000003">
    <property type="protein sequence ID" value="GMT18849.1"/>
    <property type="molecule type" value="Genomic_DNA"/>
</dbReference>
<evidence type="ECO:0000313" key="2">
    <source>
        <dbReference type="EMBL" id="GMT18849.1"/>
    </source>
</evidence>
<protein>
    <submittedName>
        <fullName evidence="2">Uncharacterized protein</fullName>
    </submittedName>
</protein>
<feature type="non-terminal residue" evidence="2">
    <location>
        <position position="1"/>
    </location>
</feature>
<dbReference type="AlphaFoldDB" id="A0AAV5VM42"/>
<evidence type="ECO:0000256" key="1">
    <source>
        <dbReference type="SAM" id="MobiDB-lite"/>
    </source>
</evidence>
<name>A0AAV5VM42_9BILA</name>
<reference evidence="2" key="1">
    <citation type="submission" date="2023-10" db="EMBL/GenBank/DDBJ databases">
        <title>Genome assembly of Pristionchus species.</title>
        <authorList>
            <person name="Yoshida K."/>
            <person name="Sommer R.J."/>
        </authorList>
    </citation>
    <scope>NUCLEOTIDE SEQUENCE</scope>
    <source>
        <strain evidence="2">RS5133</strain>
    </source>
</reference>
<comment type="caution">
    <text evidence="2">The sequence shown here is derived from an EMBL/GenBank/DDBJ whole genome shotgun (WGS) entry which is preliminary data.</text>
</comment>
<gene>
    <name evidence="2" type="ORF">PFISCL1PPCAC_10146</name>
</gene>